<accession>A0A9P5CR23</accession>
<comment type="caution">
    <text evidence="2">The sequence shown here is derived from an EMBL/GenBank/DDBJ whole genome shotgun (WGS) entry which is preliminary data.</text>
</comment>
<evidence type="ECO:0000256" key="1">
    <source>
        <dbReference type="SAM" id="MobiDB-lite"/>
    </source>
</evidence>
<dbReference type="EMBL" id="MU032346">
    <property type="protein sequence ID" value="KAF3768109.1"/>
    <property type="molecule type" value="Genomic_DNA"/>
</dbReference>
<proteinExistence type="predicted"/>
<feature type="region of interest" description="Disordered" evidence="1">
    <location>
        <begin position="1"/>
        <end position="49"/>
    </location>
</feature>
<name>A0A9P5CR23_CRYP1</name>
<protein>
    <submittedName>
        <fullName evidence="2">Uncharacterized protein</fullName>
    </submittedName>
</protein>
<dbReference type="AlphaFoldDB" id="A0A9P5CR23"/>
<dbReference type="GeneID" id="63840401"/>
<evidence type="ECO:0000313" key="3">
    <source>
        <dbReference type="Proteomes" id="UP000803844"/>
    </source>
</evidence>
<organism evidence="2 3">
    <name type="scientific">Cryphonectria parasitica (strain ATCC 38755 / EP155)</name>
    <dbReference type="NCBI Taxonomy" id="660469"/>
    <lineage>
        <taxon>Eukaryota</taxon>
        <taxon>Fungi</taxon>
        <taxon>Dikarya</taxon>
        <taxon>Ascomycota</taxon>
        <taxon>Pezizomycotina</taxon>
        <taxon>Sordariomycetes</taxon>
        <taxon>Sordariomycetidae</taxon>
        <taxon>Diaporthales</taxon>
        <taxon>Cryphonectriaceae</taxon>
        <taxon>Cryphonectria-Endothia species complex</taxon>
        <taxon>Cryphonectria</taxon>
    </lineage>
</organism>
<keyword evidence="3" id="KW-1185">Reference proteome</keyword>
<feature type="compositionally biased region" description="Basic and acidic residues" evidence="1">
    <location>
        <begin position="33"/>
        <end position="48"/>
    </location>
</feature>
<dbReference type="Proteomes" id="UP000803844">
    <property type="component" value="Unassembled WGS sequence"/>
</dbReference>
<reference evidence="2" key="1">
    <citation type="journal article" date="2020" name="Phytopathology">
        <title>Genome sequence of the chestnut blight fungus Cryphonectria parasitica EP155: A fundamental resource for an archetypical invasive plant pathogen.</title>
        <authorList>
            <person name="Crouch J.A."/>
            <person name="Dawe A."/>
            <person name="Aerts A."/>
            <person name="Barry K."/>
            <person name="Churchill A.C.L."/>
            <person name="Grimwood J."/>
            <person name="Hillman B."/>
            <person name="Milgroom M.G."/>
            <person name="Pangilinan J."/>
            <person name="Smith M."/>
            <person name="Salamov A."/>
            <person name="Schmutz J."/>
            <person name="Yadav J."/>
            <person name="Grigoriev I.V."/>
            <person name="Nuss D."/>
        </authorList>
    </citation>
    <scope>NUCLEOTIDE SEQUENCE</scope>
    <source>
        <strain evidence="2">EP155</strain>
    </source>
</reference>
<sequence length="124" mass="13847">MKKGKAGKGPITTMTVGNNPGTELDTAPEEEEESRKDKPKEDAEELFRNHPLPVYDVVKAEEKASATMELEARATVSPPTKITDWLNEEKSEVSRDVLPLVRPSQIIHSDIHNIFHPTDNPYSV</sequence>
<dbReference type="RefSeq" id="XP_040779070.1">
    <property type="nucleotide sequence ID" value="XM_040923272.1"/>
</dbReference>
<gene>
    <name evidence="2" type="ORF">M406DRAFT_355834</name>
</gene>
<feature type="non-terminal residue" evidence="2">
    <location>
        <position position="124"/>
    </location>
</feature>
<feature type="compositionally biased region" description="Polar residues" evidence="1">
    <location>
        <begin position="12"/>
        <end position="21"/>
    </location>
</feature>
<evidence type="ECO:0000313" key="2">
    <source>
        <dbReference type="EMBL" id="KAF3768109.1"/>
    </source>
</evidence>